<dbReference type="NCBIfam" id="TIGR00254">
    <property type="entry name" value="GGDEF"/>
    <property type="match status" value="1"/>
</dbReference>
<evidence type="ECO:0000259" key="3">
    <source>
        <dbReference type="PROSITE" id="PS50887"/>
    </source>
</evidence>
<dbReference type="PROSITE" id="PS50113">
    <property type="entry name" value="PAC"/>
    <property type="match status" value="1"/>
</dbReference>
<dbReference type="PANTHER" id="PTHR44757">
    <property type="entry name" value="DIGUANYLATE CYCLASE DGCP"/>
    <property type="match status" value="1"/>
</dbReference>
<protein>
    <submittedName>
        <fullName evidence="4">Diguanylate cyclase/phosphodiesterase (GGDEF &amp; EAL domains) with PAS/PAC sensor(S)</fullName>
    </submittedName>
</protein>
<dbReference type="InterPro" id="IPR000700">
    <property type="entry name" value="PAS-assoc_C"/>
</dbReference>
<dbReference type="Pfam" id="PF08447">
    <property type="entry name" value="PAS_3"/>
    <property type="match status" value="1"/>
</dbReference>
<dbReference type="PANTHER" id="PTHR44757:SF2">
    <property type="entry name" value="BIOFILM ARCHITECTURE MAINTENANCE PROTEIN MBAA"/>
    <property type="match status" value="1"/>
</dbReference>
<reference evidence="4" key="1">
    <citation type="submission" date="2020-02" db="EMBL/GenBank/DDBJ databases">
        <authorList>
            <person name="Meier V. D."/>
        </authorList>
    </citation>
    <scope>NUCLEOTIDE SEQUENCE</scope>
    <source>
        <strain evidence="4">AVDCRST_MAG32</strain>
    </source>
</reference>
<dbReference type="Gene3D" id="3.30.450.20">
    <property type="entry name" value="PAS domain"/>
    <property type="match status" value="1"/>
</dbReference>
<dbReference type="InterPro" id="IPR013655">
    <property type="entry name" value="PAS_fold_3"/>
</dbReference>
<dbReference type="CDD" id="cd01949">
    <property type="entry name" value="GGDEF"/>
    <property type="match status" value="1"/>
</dbReference>
<dbReference type="CDD" id="cd00130">
    <property type="entry name" value="PAS"/>
    <property type="match status" value="1"/>
</dbReference>
<dbReference type="PROSITE" id="PS50887">
    <property type="entry name" value="GGDEF"/>
    <property type="match status" value="1"/>
</dbReference>
<gene>
    <name evidence="4" type="ORF">AVDCRST_MAG32-827</name>
</gene>
<evidence type="ECO:0000313" key="4">
    <source>
        <dbReference type="EMBL" id="CAA9372454.1"/>
    </source>
</evidence>
<dbReference type="InterPro" id="IPR043128">
    <property type="entry name" value="Rev_trsase/Diguanyl_cyclase"/>
</dbReference>
<dbReference type="SMART" id="SM00267">
    <property type="entry name" value="GGDEF"/>
    <property type="match status" value="1"/>
</dbReference>
<dbReference type="InterPro" id="IPR052155">
    <property type="entry name" value="Biofilm_reg_signaling"/>
</dbReference>
<dbReference type="InterPro" id="IPR001610">
    <property type="entry name" value="PAC"/>
</dbReference>
<dbReference type="EMBL" id="CADCUM010000035">
    <property type="protein sequence ID" value="CAA9372454.1"/>
    <property type="molecule type" value="Genomic_DNA"/>
</dbReference>
<dbReference type="Gene3D" id="3.30.70.270">
    <property type="match status" value="1"/>
</dbReference>
<dbReference type="InterPro" id="IPR000014">
    <property type="entry name" value="PAS"/>
</dbReference>
<dbReference type="CDD" id="cd18773">
    <property type="entry name" value="PDC1_HK_sensor"/>
    <property type="match status" value="1"/>
</dbReference>
<evidence type="ECO:0000259" key="2">
    <source>
        <dbReference type="PROSITE" id="PS50113"/>
    </source>
</evidence>
<proteinExistence type="predicted"/>
<dbReference type="SMART" id="SM00086">
    <property type="entry name" value="PAC"/>
    <property type="match status" value="1"/>
</dbReference>
<evidence type="ECO:0000259" key="1">
    <source>
        <dbReference type="PROSITE" id="PS50112"/>
    </source>
</evidence>
<dbReference type="AlphaFoldDB" id="A0A6J4N2K8"/>
<dbReference type="SMART" id="SM00091">
    <property type="entry name" value="PAS"/>
    <property type="match status" value="1"/>
</dbReference>
<dbReference type="SUPFAM" id="SSF55073">
    <property type="entry name" value="Nucleotide cyclase"/>
    <property type="match status" value="1"/>
</dbReference>
<dbReference type="Pfam" id="PF00990">
    <property type="entry name" value="GGDEF"/>
    <property type="match status" value="1"/>
</dbReference>
<dbReference type="InterPro" id="IPR000160">
    <property type="entry name" value="GGDEF_dom"/>
</dbReference>
<dbReference type="PROSITE" id="PS50112">
    <property type="entry name" value="PAS"/>
    <property type="match status" value="1"/>
</dbReference>
<dbReference type="InterPro" id="IPR029787">
    <property type="entry name" value="Nucleotide_cyclase"/>
</dbReference>
<feature type="domain" description="PAS" evidence="1">
    <location>
        <begin position="294"/>
        <end position="364"/>
    </location>
</feature>
<dbReference type="SUPFAM" id="SSF55785">
    <property type="entry name" value="PYP-like sensor domain (PAS domain)"/>
    <property type="match status" value="1"/>
</dbReference>
<feature type="domain" description="GGDEF" evidence="3">
    <location>
        <begin position="451"/>
        <end position="583"/>
    </location>
</feature>
<feature type="domain" description="PAC" evidence="2">
    <location>
        <begin position="368"/>
        <end position="420"/>
    </location>
</feature>
<dbReference type="InterPro" id="IPR035965">
    <property type="entry name" value="PAS-like_dom_sf"/>
</dbReference>
<name>A0A6J4N2K8_9ACTN</name>
<organism evidence="4">
    <name type="scientific">uncultured Nocardioides sp</name>
    <dbReference type="NCBI Taxonomy" id="198441"/>
    <lineage>
        <taxon>Bacteria</taxon>
        <taxon>Bacillati</taxon>
        <taxon>Actinomycetota</taxon>
        <taxon>Actinomycetes</taxon>
        <taxon>Propionibacteriales</taxon>
        <taxon>Nocardioidaceae</taxon>
        <taxon>Nocardioides</taxon>
        <taxon>environmental samples</taxon>
    </lineage>
</organism>
<dbReference type="FunFam" id="3.30.70.270:FF:000001">
    <property type="entry name" value="Diguanylate cyclase domain protein"/>
    <property type="match status" value="1"/>
</dbReference>
<accession>A0A6J4N2K8</accession>
<sequence length="596" mass="64880">MTALRRAAWPLGLWLLVMSALGFFVHRGQAQEREALIERFENRATTGSDFVSSYVGDVFEMEPRLSAELSDPSWQTSEFAHTSELVGFSASVLLDSEGRARALYPAKPELIGEDLGVRYAHLTDALDGRPTVSDVVPSAAEGDPIVGFAMPLSTERFAVFSGAVNLTAGPLGTFLERHPIPGTHAVLLDSHGQAIVSSGDKSALASSLLDELRDSSYETVVTEDRVVSAAPIEGTRWTYVLDAPAEVLLAPAAENNAGEWALLGLGGLLSLGGILLTARTRAAHARQAAENQLLDQRLRLTAENAPIGMALVELDHRFVDPNRRLCDMLGYSTEELTQLTFEDVTHPDDVPLGLDRIAQLVAGEIDSHEMEKRYVRKDGSLLWGRLSIGVVRDDDLTPLYFVKQVEDVTEVRKARAELQHRALYDPLTGLANRGLLMDRLSTALANDRSRANVGVGYCDLDHFKNINDTHGHQVGDEVLKEVARRLQEAVRGDDTVARLGGDEFVILMHDVASLTEATAVMERAGRLIKEPMRVGGVTVWTSLSVGLAVAPSGSDPDVLIRDADAALYAAKHAGRGQVQVHDHHRNQVRDVQRDLA</sequence>
<dbReference type="NCBIfam" id="TIGR00229">
    <property type="entry name" value="sensory_box"/>
    <property type="match status" value="1"/>
</dbReference>